<accession>A0AAU7BQF1</accession>
<evidence type="ECO:0000313" key="2">
    <source>
        <dbReference type="EMBL" id="XBG60301.1"/>
    </source>
</evidence>
<gene>
    <name evidence="2" type="ORF">ABGB03_10585</name>
</gene>
<dbReference type="InterPro" id="IPR002683">
    <property type="entry name" value="PsbP_C"/>
</dbReference>
<name>A0AAU7BQF1_9FLAO</name>
<sequence>MKYITILFLMMSLTGCSQEKLQEYKSEKGGFAFSYNDLWEKQLMNGHTVFLTKGDKEDKTNFRNNLNVIVQDLSQNPMSLEDYHNLTLQQMQQALGKNTVTSDKGVTIGGVNAKELFYTIPKDISKGNFLDLKLKQAYLIKNNKAYLITYTAKTKDFEKYLQSANTFFETFKLLN</sequence>
<dbReference type="Pfam" id="PF01789">
    <property type="entry name" value="PsbP"/>
    <property type="match status" value="1"/>
</dbReference>
<dbReference type="EMBL" id="CP157199">
    <property type="protein sequence ID" value="XBG60301.1"/>
    <property type="molecule type" value="Genomic_DNA"/>
</dbReference>
<dbReference type="PROSITE" id="PS51257">
    <property type="entry name" value="PROKAR_LIPOPROTEIN"/>
    <property type="match status" value="1"/>
</dbReference>
<proteinExistence type="predicted"/>
<protein>
    <submittedName>
        <fullName evidence="2">PsbP-related protein</fullName>
    </submittedName>
</protein>
<dbReference type="Gene3D" id="3.40.1000.10">
    <property type="entry name" value="Mog1/PsbP, alpha/beta/alpha sandwich"/>
    <property type="match status" value="1"/>
</dbReference>
<organism evidence="2">
    <name type="scientific">Pontimicrobium sp. SW4</name>
    <dbReference type="NCBI Taxonomy" id="3153519"/>
    <lineage>
        <taxon>Bacteria</taxon>
        <taxon>Pseudomonadati</taxon>
        <taxon>Bacteroidota</taxon>
        <taxon>Flavobacteriia</taxon>
        <taxon>Flavobacteriales</taxon>
        <taxon>Flavobacteriaceae</taxon>
        <taxon>Pontimicrobium</taxon>
    </lineage>
</organism>
<reference evidence="2" key="1">
    <citation type="submission" date="2024-05" db="EMBL/GenBank/DDBJ databases">
        <title>Pontimicrobium maritimus sp. nov., isolated form sea water.</title>
        <authorList>
            <person name="Muhammad N."/>
            <person name="Vuong T.Q."/>
            <person name="Han H.L."/>
            <person name="Kim S.-G."/>
        </authorList>
    </citation>
    <scope>NUCLEOTIDE SEQUENCE</scope>
    <source>
        <strain evidence="2">SW4</strain>
    </source>
</reference>
<evidence type="ECO:0000259" key="1">
    <source>
        <dbReference type="Pfam" id="PF01789"/>
    </source>
</evidence>
<feature type="domain" description="PsbP C-terminal" evidence="1">
    <location>
        <begin position="20"/>
        <end position="172"/>
    </location>
</feature>
<dbReference type="RefSeq" id="WP_347922485.1">
    <property type="nucleotide sequence ID" value="NZ_CP157199.1"/>
</dbReference>
<dbReference type="AlphaFoldDB" id="A0AAU7BQF1"/>